<dbReference type="GO" id="GO:0004519">
    <property type="term" value="F:endonuclease activity"/>
    <property type="evidence" value="ECO:0007669"/>
    <property type="project" value="UniProtKB-KW"/>
</dbReference>
<dbReference type="AlphaFoldDB" id="A0A7L0JHX0"/>
<keyword evidence="7" id="KW-0695">RNA-directed DNA polymerase</keyword>
<name>A0A7L0JHX0_PIPCL</name>
<dbReference type="EMBL" id="VXAH01000821">
    <property type="protein sequence ID" value="NXK43477.1"/>
    <property type="molecule type" value="Genomic_DNA"/>
</dbReference>
<keyword evidence="8" id="KW-0862">Zinc</keyword>
<dbReference type="PANTHER" id="PTHR41694:SF3">
    <property type="entry name" value="RNA-DIRECTED DNA POLYMERASE-RELATED"/>
    <property type="match status" value="1"/>
</dbReference>
<evidence type="ECO:0000256" key="8">
    <source>
        <dbReference type="PROSITE-ProRule" id="PRU00450"/>
    </source>
</evidence>
<evidence type="ECO:0000256" key="2">
    <source>
        <dbReference type="ARBA" id="ARBA00022695"/>
    </source>
</evidence>
<gene>
    <name evidence="10" type="primary">Ervk18_2</name>
    <name evidence="10" type="ORF">PIPCHL_R15770</name>
</gene>
<dbReference type="SUPFAM" id="SSF46919">
    <property type="entry name" value="N-terminal Zn binding domain of HIV integrase"/>
    <property type="match status" value="1"/>
</dbReference>
<feature type="domain" description="Integrase-type" evidence="9">
    <location>
        <begin position="53"/>
        <end position="94"/>
    </location>
</feature>
<feature type="non-terminal residue" evidence="10">
    <location>
        <position position="1"/>
    </location>
</feature>
<dbReference type="GO" id="GO:0003964">
    <property type="term" value="F:RNA-directed DNA polymerase activity"/>
    <property type="evidence" value="ECO:0007669"/>
    <property type="project" value="UniProtKB-KW"/>
</dbReference>
<dbReference type="GO" id="GO:0035613">
    <property type="term" value="F:RNA stem-loop binding"/>
    <property type="evidence" value="ECO:0007669"/>
    <property type="project" value="TreeGrafter"/>
</dbReference>
<evidence type="ECO:0000256" key="3">
    <source>
        <dbReference type="ARBA" id="ARBA00022722"/>
    </source>
</evidence>
<dbReference type="GO" id="GO:0016787">
    <property type="term" value="F:hydrolase activity"/>
    <property type="evidence" value="ECO:0007669"/>
    <property type="project" value="UniProtKB-KW"/>
</dbReference>
<accession>A0A7L0JHX0</accession>
<dbReference type="Pfam" id="PF02022">
    <property type="entry name" value="Integrase_Zn"/>
    <property type="match status" value="1"/>
</dbReference>
<proteinExistence type="predicted"/>
<evidence type="ECO:0000256" key="4">
    <source>
        <dbReference type="ARBA" id="ARBA00022723"/>
    </source>
</evidence>
<dbReference type="GO" id="GO:0008270">
    <property type="term" value="F:zinc ion binding"/>
    <property type="evidence" value="ECO:0007669"/>
    <property type="project" value="UniProtKB-KW"/>
</dbReference>
<protein>
    <submittedName>
        <fullName evidence="10">POK18 protein</fullName>
    </submittedName>
</protein>
<feature type="non-terminal residue" evidence="10">
    <location>
        <position position="106"/>
    </location>
</feature>
<keyword evidence="5" id="KW-0255">Endonuclease</keyword>
<keyword evidence="4" id="KW-0479">Metal-binding</keyword>
<evidence type="ECO:0000256" key="5">
    <source>
        <dbReference type="ARBA" id="ARBA00022759"/>
    </source>
</evidence>
<evidence type="ECO:0000256" key="7">
    <source>
        <dbReference type="ARBA" id="ARBA00022918"/>
    </source>
</evidence>
<evidence type="ECO:0000259" key="9">
    <source>
        <dbReference type="PROSITE" id="PS50876"/>
    </source>
</evidence>
<keyword evidence="8" id="KW-0863">Zinc-finger</keyword>
<keyword evidence="1" id="KW-0808">Transferase</keyword>
<dbReference type="InterPro" id="IPR043502">
    <property type="entry name" value="DNA/RNA_pol_sf"/>
</dbReference>
<keyword evidence="3" id="KW-0540">Nuclease</keyword>
<evidence type="ECO:0000313" key="11">
    <source>
        <dbReference type="Proteomes" id="UP000520962"/>
    </source>
</evidence>
<dbReference type="SUPFAM" id="SSF56672">
    <property type="entry name" value="DNA/RNA polymerases"/>
    <property type="match status" value="1"/>
</dbReference>
<organism evidence="10 11">
    <name type="scientific">Piprites chloris</name>
    <name type="common">Wing-barred manakin</name>
    <dbReference type="NCBI Taxonomy" id="114369"/>
    <lineage>
        <taxon>Eukaryota</taxon>
        <taxon>Metazoa</taxon>
        <taxon>Chordata</taxon>
        <taxon>Craniata</taxon>
        <taxon>Vertebrata</taxon>
        <taxon>Euteleostomi</taxon>
        <taxon>Archelosauria</taxon>
        <taxon>Archosauria</taxon>
        <taxon>Dinosauria</taxon>
        <taxon>Saurischia</taxon>
        <taxon>Theropoda</taxon>
        <taxon>Coelurosauria</taxon>
        <taxon>Aves</taxon>
        <taxon>Neognathae</taxon>
        <taxon>Neoaves</taxon>
        <taxon>Telluraves</taxon>
        <taxon>Australaves</taxon>
        <taxon>Passeriformes</taxon>
        <taxon>Pipridae</taxon>
        <taxon>Piprites</taxon>
    </lineage>
</organism>
<comment type="caution">
    <text evidence="10">The sequence shown here is derived from an EMBL/GenBank/DDBJ whole genome shotgun (WGS) entry which is preliminary data.</text>
</comment>
<sequence length="106" mass="11403">MGALQPGLPNPAMIPEGWSLLIVDLKDCFSTISLHEDDKQCFAFTLPAEAPLSSSCRAREAHAVFHQNAWGLHIAYGIPWEEAKAIVKACPICSHHNQGVGLGIGV</sequence>
<dbReference type="InterPro" id="IPR003308">
    <property type="entry name" value="Integrase_Zn-bd_dom_N"/>
</dbReference>
<evidence type="ECO:0000256" key="1">
    <source>
        <dbReference type="ARBA" id="ARBA00022679"/>
    </source>
</evidence>
<dbReference type="Gene3D" id="1.10.10.200">
    <property type="match status" value="1"/>
</dbReference>
<reference evidence="10 11" key="1">
    <citation type="submission" date="2019-09" db="EMBL/GenBank/DDBJ databases">
        <title>Bird 10,000 Genomes (B10K) Project - Family phase.</title>
        <authorList>
            <person name="Zhang G."/>
        </authorList>
    </citation>
    <scope>NUCLEOTIDE SEQUENCE [LARGE SCALE GENOMIC DNA]</scope>
    <source>
        <strain evidence="10">B10K-DU-007-02</strain>
        <tissue evidence="10">Mixed tissue sample</tissue>
    </source>
</reference>
<evidence type="ECO:0000313" key="10">
    <source>
        <dbReference type="EMBL" id="NXK43477.1"/>
    </source>
</evidence>
<dbReference type="PANTHER" id="PTHR41694">
    <property type="entry name" value="ENDOGENOUS RETROVIRUS GROUP K MEMBER POL PROTEIN"/>
    <property type="match status" value="1"/>
</dbReference>
<dbReference type="InterPro" id="IPR017856">
    <property type="entry name" value="Integrase-like_N"/>
</dbReference>
<dbReference type="Proteomes" id="UP000520962">
    <property type="component" value="Unassembled WGS sequence"/>
</dbReference>
<keyword evidence="2" id="KW-0548">Nucleotidyltransferase</keyword>
<keyword evidence="11" id="KW-1185">Reference proteome</keyword>
<dbReference type="PROSITE" id="PS50876">
    <property type="entry name" value="ZF_INTEGRASE"/>
    <property type="match status" value="1"/>
</dbReference>
<keyword evidence="6" id="KW-0378">Hydrolase</keyword>
<evidence type="ECO:0000256" key="6">
    <source>
        <dbReference type="ARBA" id="ARBA00022801"/>
    </source>
</evidence>